<evidence type="ECO:0000313" key="5">
    <source>
        <dbReference type="EMBL" id="VFK53850.1"/>
    </source>
</evidence>
<comment type="similarity">
    <text evidence="1">Belongs to the guanylate kinase family.</text>
</comment>
<dbReference type="Gene3D" id="3.30.63.10">
    <property type="entry name" value="Guanylate Kinase phosphate binding domain"/>
    <property type="match status" value="1"/>
</dbReference>
<dbReference type="InterPro" id="IPR027417">
    <property type="entry name" value="P-loop_NTPase"/>
</dbReference>
<dbReference type="AlphaFoldDB" id="A0A450ZJB4"/>
<keyword evidence="3 5" id="KW-0418">Kinase</keyword>
<dbReference type="Gene3D" id="3.40.50.300">
    <property type="entry name" value="P-loop containing nucleotide triphosphate hydrolases"/>
    <property type="match status" value="1"/>
</dbReference>
<dbReference type="PROSITE" id="PS50052">
    <property type="entry name" value="GUANYLATE_KINASE_2"/>
    <property type="match status" value="1"/>
</dbReference>
<reference evidence="5" key="1">
    <citation type="submission" date="2019-02" db="EMBL/GenBank/DDBJ databases">
        <authorList>
            <person name="Gruber-Vodicka R. H."/>
            <person name="Seah K. B. B."/>
        </authorList>
    </citation>
    <scope>NUCLEOTIDE SEQUENCE</scope>
    <source>
        <strain evidence="6">BECK_BY2</strain>
        <strain evidence="5">BECK_BY3</strain>
    </source>
</reference>
<dbReference type="EMBL" id="CAADFY010000029">
    <property type="protein sequence ID" value="VFK53850.1"/>
    <property type="molecule type" value="Genomic_DNA"/>
</dbReference>
<dbReference type="SUPFAM" id="SSF52540">
    <property type="entry name" value="P-loop containing nucleoside triphosphate hydrolases"/>
    <property type="match status" value="1"/>
</dbReference>
<feature type="domain" description="Guanylate kinase-like" evidence="4">
    <location>
        <begin position="13"/>
        <end position="206"/>
    </location>
</feature>
<evidence type="ECO:0000313" key="6">
    <source>
        <dbReference type="EMBL" id="VFK55314.1"/>
    </source>
</evidence>
<name>A0A450ZJB4_9GAMM</name>
<dbReference type="PANTHER" id="PTHR23117">
    <property type="entry name" value="GUANYLATE KINASE-RELATED"/>
    <property type="match status" value="1"/>
</dbReference>
<dbReference type="GO" id="GO:0005829">
    <property type="term" value="C:cytosol"/>
    <property type="evidence" value="ECO:0007669"/>
    <property type="project" value="TreeGrafter"/>
</dbReference>
<evidence type="ECO:0000256" key="1">
    <source>
        <dbReference type="ARBA" id="ARBA00005790"/>
    </source>
</evidence>
<sequence>MNHSSFTPDVFPRYLLALTGPSGVGKTTISQRLIIRAANYVQKPPIITTRAPKKHDGDEYRYVTMEAFQVLKETGKLATEIRLPPKDEKRWYGYRIKDLHAIWQDKKIPVVITEMYLLQGFVTYYGRSAILSYGLLPPGGNKHAMLSVLLDRLYFRDRDSEESIQGRIKNAERDLAFFTERADLFNHILVNDDIESIVSILEEYVIQVIGKL</sequence>
<evidence type="ECO:0000256" key="2">
    <source>
        <dbReference type="ARBA" id="ARBA00022679"/>
    </source>
</evidence>
<dbReference type="GO" id="GO:0004385">
    <property type="term" value="F:GMP kinase activity"/>
    <property type="evidence" value="ECO:0007669"/>
    <property type="project" value="TreeGrafter"/>
</dbReference>
<gene>
    <name evidence="6" type="ORF">BECKTUN1418E_GA0071001_10287</name>
    <name evidence="5" type="ORF">BECKTUN1418F_GA0071002_102917</name>
</gene>
<organism evidence="5">
    <name type="scientific">Candidatus Kentrum sp. TUN</name>
    <dbReference type="NCBI Taxonomy" id="2126343"/>
    <lineage>
        <taxon>Bacteria</taxon>
        <taxon>Pseudomonadati</taxon>
        <taxon>Pseudomonadota</taxon>
        <taxon>Gammaproteobacteria</taxon>
        <taxon>Candidatus Kentrum</taxon>
    </lineage>
</organism>
<dbReference type="InterPro" id="IPR008144">
    <property type="entry name" value="Guanylate_kin-like_dom"/>
</dbReference>
<protein>
    <submittedName>
        <fullName evidence="5">Guanylate kinase</fullName>
    </submittedName>
</protein>
<dbReference type="InterPro" id="IPR008145">
    <property type="entry name" value="GK/Ca_channel_bsu"/>
</dbReference>
<proteinExistence type="inferred from homology"/>
<evidence type="ECO:0000256" key="3">
    <source>
        <dbReference type="ARBA" id="ARBA00022777"/>
    </source>
</evidence>
<dbReference type="PANTHER" id="PTHR23117:SF13">
    <property type="entry name" value="GUANYLATE KINASE"/>
    <property type="match status" value="1"/>
</dbReference>
<accession>A0A450ZJB4</accession>
<dbReference type="SMART" id="SM00072">
    <property type="entry name" value="GuKc"/>
    <property type="match status" value="1"/>
</dbReference>
<evidence type="ECO:0000259" key="4">
    <source>
        <dbReference type="PROSITE" id="PS50052"/>
    </source>
</evidence>
<dbReference type="EMBL" id="CAADFV010000028">
    <property type="protein sequence ID" value="VFK55314.1"/>
    <property type="molecule type" value="Genomic_DNA"/>
</dbReference>
<dbReference type="Pfam" id="PF00625">
    <property type="entry name" value="Guanylate_kin"/>
    <property type="match status" value="1"/>
</dbReference>
<keyword evidence="2" id="KW-0808">Transferase</keyword>